<feature type="compositionally biased region" description="Acidic residues" evidence="1">
    <location>
        <begin position="396"/>
        <end position="435"/>
    </location>
</feature>
<evidence type="ECO:0000256" key="1">
    <source>
        <dbReference type="SAM" id="MobiDB-lite"/>
    </source>
</evidence>
<protein>
    <submittedName>
        <fullName evidence="2">Uncharacterized protein</fullName>
    </submittedName>
</protein>
<dbReference type="Proteomes" id="UP000310200">
    <property type="component" value="Unassembled WGS sequence"/>
</dbReference>
<organism evidence="2 3">
    <name type="scientific">Temnothorax longispinosus</name>
    <dbReference type="NCBI Taxonomy" id="300112"/>
    <lineage>
        <taxon>Eukaryota</taxon>
        <taxon>Metazoa</taxon>
        <taxon>Ecdysozoa</taxon>
        <taxon>Arthropoda</taxon>
        <taxon>Hexapoda</taxon>
        <taxon>Insecta</taxon>
        <taxon>Pterygota</taxon>
        <taxon>Neoptera</taxon>
        <taxon>Endopterygota</taxon>
        <taxon>Hymenoptera</taxon>
        <taxon>Apocrita</taxon>
        <taxon>Aculeata</taxon>
        <taxon>Formicoidea</taxon>
        <taxon>Formicidae</taxon>
        <taxon>Myrmicinae</taxon>
        <taxon>Temnothorax</taxon>
    </lineage>
</organism>
<dbReference type="AlphaFoldDB" id="A0A4S2KSX7"/>
<proteinExistence type="predicted"/>
<feature type="compositionally biased region" description="Basic and acidic residues" evidence="1">
    <location>
        <begin position="151"/>
        <end position="170"/>
    </location>
</feature>
<gene>
    <name evidence="2" type="ORF">DBV15_03177</name>
</gene>
<sequence>MEKQAVLFYQSEGTAGVGFAEPGLPCHQRFISTARGSRAMALQEERKMAVSETLPRRPLDARETACSFAATRLSPFQVSSPPSRLLKVRNAEFYTIKNYRDVSQRVFGSIRVLCYTTSDSSFMVTPPSPYGQDKVVGLFVSRSVPMTSVSDHSRNREGRPYTKSSDDTGHRRGLPSNTFLDTSAETAFLQKCRRISPSLLLLARWFASTKHVSRVGNIVATLHFVPDARLGQRGTPRQQIIDAPAVLEASVTYPAAVTARNSSGGEIDRVQERSGRLRRKTPRRFMARTDGNSSVDVVATFVDDNASPGDPPSLRRRRRRRGMWLPRLLTRDDTYFLACARKDASSVFSFRLRAAREHLLVERTSLRFEPTLSRVSTSLLTTSFTVRECNLLGCASEEDNETDGDDDDDDSDDDGDNDGDDDNDDEDDEDEDEEGYGVPSCLQISYLLYLTGDGVFLKGLTMRDGGSLSTSTTLFRGYLRKQRRISGVSRRTDTTKIGLIRRSTPSRDLIGFSYIPRTDSSYKSVVRLESESQQRHTYNGLQVRIVFSSQRCYNYDGLQWRFHGRVSATGLYLRLSAAVIVEIAATKIRRRRSSITAYSSVIFDAYYTRVSIYAPRTPHRCMRVHAKDTMFLAR</sequence>
<comment type="caution">
    <text evidence="2">The sequence shown here is derived from an EMBL/GenBank/DDBJ whole genome shotgun (WGS) entry which is preliminary data.</text>
</comment>
<evidence type="ECO:0000313" key="2">
    <source>
        <dbReference type="EMBL" id="TGZ51209.1"/>
    </source>
</evidence>
<feature type="region of interest" description="Disordered" evidence="1">
    <location>
        <begin position="147"/>
        <end position="178"/>
    </location>
</feature>
<evidence type="ECO:0000313" key="3">
    <source>
        <dbReference type="Proteomes" id="UP000310200"/>
    </source>
</evidence>
<reference evidence="2 3" key="1">
    <citation type="journal article" date="2019" name="Philos. Trans. R. Soc. Lond., B, Biol. Sci.">
        <title>Ant behaviour and brain gene expression of defending hosts depend on the ecological success of the intruding social parasite.</title>
        <authorList>
            <person name="Kaur R."/>
            <person name="Stoldt M."/>
            <person name="Jongepier E."/>
            <person name="Feldmeyer B."/>
            <person name="Menzel F."/>
            <person name="Bornberg-Bauer E."/>
            <person name="Foitzik S."/>
        </authorList>
    </citation>
    <scope>NUCLEOTIDE SEQUENCE [LARGE SCALE GENOMIC DNA]</scope>
    <source>
        <tissue evidence="2">Whole body</tissue>
    </source>
</reference>
<feature type="region of interest" description="Disordered" evidence="1">
    <location>
        <begin position="395"/>
        <end position="436"/>
    </location>
</feature>
<name>A0A4S2KSX7_9HYME</name>
<keyword evidence="3" id="KW-1185">Reference proteome</keyword>
<dbReference type="EMBL" id="QBLH01001744">
    <property type="protein sequence ID" value="TGZ51209.1"/>
    <property type="molecule type" value="Genomic_DNA"/>
</dbReference>
<accession>A0A4S2KSX7</accession>